<comment type="catalytic activity">
    <reaction evidence="16 17 18">
        <text>UDP-N-acetyl-alpha-D-muramoyl-L-alanine + D-glutamate + ATP = UDP-N-acetyl-alpha-D-muramoyl-L-alanyl-D-glutamate + ADP + phosphate + H(+)</text>
        <dbReference type="Rhea" id="RHEA:16429"/>
        <dbReference type="ChEBI" id="CHEBI:15378"/>
        <dbReference type="ChEBI" id="CHEBI:29986"/>
        <dbReference type="ChEBI" id="CHEBI:30616"/>
        <dbReference type="ChEBI" id="CHEBI:43474"/>
        <dbReference type="ChEBI" id="CHEBI:83898"/>
        <dbReference type="ChEBI" id="CHEBI:83900"/>
        <dbReference type="ChEBI" id="CHEBI:456216"/>
        <dbReference type="EC" id="6.3.2.9"/>
    </reaction>
</comment>
<evidence type="ECO:0000256" key="17">
    <source>
        <dbReference type="HAMAP-Rule" id="MF_00639"/>
    </source>
</evidence>
<dbReference type="Pfam" id="PF08245">
    <property type="entry name" value="Mur_ligase_M"/>
    <property type="match status" value="1"/>
</dbReference>
<evidence type="ECO:0000256" key="4">
    <source>
        <dbReference type="ARBA" id="ARBA00010416"/>
    </source>
</evidence>
<evidence type="ECO:0000256" key="18">
    <source>
        <dbReference type="RuleBase" id="RU003664"/>
    </source>
</evidence>
<accession>A0A2P6MG93</accession>
<dbReference type="HAMAP" id="MF_00639">
    <property type="entry name" value="MurD"/>
    <property type="match status" value="1"/>
</dbReference>
<evidence type="ECO:0000256" key="1">
    <source>
        <dbReference type="ARBA" id="ARBA00002734"/>
    </source>
</evidence>
<evidence type="ECO:0000256" key="13">
    <source>
        <dbReference type="ARBA" id="ARBA00023316"/>
    </source>
</evidence>
<evidence type="ECO:0000256" key="14">
    <source>
        <dbReference type="ARBA" id="ARBA00030398"/>
    </source>
</evidence>
<comment type="pathway">
    <text evidence="3 17 18">Cell wall biogenesis; peptidoglycan biosynthesis.</text>
</comment>
<dbReference type="GO" id="GO:0005524">
    <property type="term" value="F:ATP binding"/>
    <property type="evidence" value="ECO:0007669"/>
    <property type="project" value="UniProtKB-UniRule"/>
</dbReference>
<keyword evidence="8 17" id="KW-0436">Ligase</keyword>
<dbReference type="GO" id="GO:0008360">
    <property type="term" value="P:regulation of cell shape"/>
    <property type="evidence" value="ECO:0007669"/>
    <property type="project" value="UniProtKB-KW"/>
</dbReference>
<dbReference type="Gene3D" id="3.40.50.720">
    <property type="entry name" value="NAD(P)-binding Rossmann-like Domain"/>
    <property type="match status" value="1"/>
</dbReference>
<evidence type="ECO:0000256" key="2">
    <source>
        <dbReference type="ARBA" id="ARBA00004496"/>
    </source>
</evidence>
<dbReference type="SUPFAM" id="SSF53623">
    <property type="entry name" value="MurD-like peptide ligases, catalytic domain"/>
    <property type="match status" value="1"/>
</dbReference>
<dbReference type="GO" id="GO:0008764">
    <property type="term" value="F:UDP-N-acetylmuramoylalanine-D-glutamate ligase activity"/>
    <property type="evidence" value="ECO:0007669"/>
    <property type="project" value="UniProtKB-UniRule"/>
</dbReference>
<evidence type="ECO:0000313" key="21">
    <source>
        <dbReference type="EMBL" id="PRO65315.1"/>
    </source>
</evidence>
<dbReference type="InterPro" id="IPR036565">
    <property type="entry name" value="Mur-like_cat_sf"/>
</dbReference>
<keyword evidence="11 17" id="KW-0133">Cell shape</keyword>
<evidence type="ECO:0000256" key="5">
    <source>
        <dbReference type="ARBA" id="ARBA00012212"/>
    </source>
</evidence>
<dbReference type="GO" id="GO:0009252">
    <property type="term" value="P:peptidoglycan biosynthetic process"/>
    <property type="evidence" value="ECO:0007669"/>
    <property type="project" value="UniProtKB-UniRule"/>
</dbReference>
<comment type="function">
    <text evidence="1 17 18">Cell wall formation. Catalyzes the addition of glutamate to the nucleotide precursor UDP-N-acetylmuramoyl-L-alanine (UMA).</text>
</comment>
<keyword evidence="17 18" id="KW-0132">Cell division</keyword>
<dbReference type="GO" id="GO:0051301">
    <property type="term" value="P:cell division"/>
    <property type="evidence" value="ECO:0007669"/>
    <property type="project" value="UniProtKB-KW"/>
</dbReference>
<dbReference type="RefSeq" id="WP_105959515.1">
    <property type="nucleotide sequence ID" value="NZ_PVNS01000009.1"/>
</dbReference>
<dbReference type="EMBL" id="PVNS01000009">
    <property type="protein sequence ID" value="PRO65315.1"/>
    <property type="molecule type" value="Genomic_DNA"/>
</dbReference>
<evidence type="ECO:0000259" key="20">
    <source>
        <dbReference type="Pfam" id="PF08245"/>
    </source>
</evidence>
<evidence type="ECO:0000256" key="8">
    <source>
        <dbReference type="ARBA" id="ARBA00022598"/>
    </source>
</evidence>
<dbReference type="InterPro" id="IPR036615">
    <property type="entry name" value="Mur_ligase_C_dom_sf"/>
</dbReference>
<dbReference type="GO" id="GO:0005737">
    <property type="term" value="C:cytoplasm"/>
    <property type="evidence" value="ECO:0007669"/>
    <property type="project" value="UniProtKB-SubCell"/>
</dbReference>
<keyword evidence="17 18" id="KW-0131">Cell cycle</keyword>
<dbReference type="UniPathway" id="UPA00219"/>
<dbReference type="PANTHER" id="PTHR43692:SF1">
    <property type="entry name" value="UDP-N-ACETYLMURAMOYLALANINE--D-GLUTAMATE LIGASE"/>
    <property type="match status" value="1"/>
</dbReference>
<dbReference type="GO" id="GO:0071555">
    <property type="term" value="P:cell wall organization"/>
    <property type="evidence" value="ECO:0007669"/>
    <property type="project" value="UniProtKB-KW"/>
</dbReference>
<dbReference type="InterPro" id="IPR004101">
    <property type="entry name" value="Mur_ligase_C"/>
</dbReference>
<keyword evidence="13 17" id="KW-0961">Cell wall biogenesis/degradation</keyword>
<evidence type="ECO:0000256" key="10">
    <source>
        <dbReference type="ARBA" id="ARBA00022840"/>
    </source>
</evidence>
<keyword evidence="12 17" id="KW-0573">Peptidoglycan synthesis</keyword>
<evidence type="ECO:0000256" key="11">
    <source>
        <dbReference type="ARBA" id="ARBA00022960"/>
    </source>
</evidence>
<feature type="domain" description="Mur ligase central" evidence="20">
    <location>
        <begin position="115"/>
        <end position="289"/>
    </location>
</feature>
<evidence type="ECO:0000256" key="6">
    <source>
        <dbReference type="ARBA" id="ARBA00015655"/>
    </source>
</evidence>
<evidence type="ECO:0000256" key="15">
    <source>
        <dbReference type="ARBA" id="ARBA00032324"/>
    </source>
</evidence>
<dbReference type="InterPro" id="IPR005762">
    <property type="entry name" value="MurD"/>
</dbReference>
<dbReference type="PANTHER" id="PTHR43692">
    <property type="entry name" value="UDP-N-ACETYLMURAMOYLALANINE--D-GLUTAMATE LIGASE"/>
    <property type="match status" value="1"/>
</dbReference>
<evidence type="ECO:0000256" key="16">
    <source>
        <dbReference type="ARBA" id="ARBA00047632"/>
    </source>
</evidence>
<comment type="caution">
    <text evidence="21">The sequence shown here is derived from an EMBL/GenBank/DDBJ whole genome shotgun (WGS) entry which is preliminary data.</text>
</comment>
<gene>
    <name evidence="17" type="primary">murD</name>
    <name evidence="21" type="ORF">C6I21_10975</name>
</gene>
<evidence type="ECO:0000256" key="7">
    <source>
        <dbReference type="ARBA" id="ARBA00022490"/>
    </source>
</evidence>
<comment type="similarity">
    <text evidence="4 17">Belongs to the MurCDEF family.</text>
</comment>
<protein>
    <recommendedName>
        <fullName evidence="6 17">UDP-N-acetylmuramoylalanine--D-glutamate ligase</fullName>
        <ecNumber evidence="5 17">6.3.2.9</ecNumber>
    </recommendedName>
    <alternativeName>
        <fullName evidence="15 17">D-glutamic acid-adding enzyme</fullName>
    </alternativeName>
    <alternativeName>
        <fullName evidence="14 17">UDP-N-acetylmuramoyl-L-alanyl-D-glutamate synthetase</fullName>
    </alternativeName>
</protein>
<evidence type="ECO:0000256" key="12">
    <source>
        <dbReference type="ARBA" id="ARBA00022984"/>
    </source>
</evidence>
<dbReference type="Gene3D" id="3.90.190.20">
    <property type="entry name" value="Mur ligase, C-terminal domain"/>
    <property type="match status" value="1"/>
</dbReference>
<organism evidence="21 22">
    <name type="scientific">Alkalicoccus urumqiensis</name>
    <name type="common">Bacillus urumqiensis</name>
    <dbReference type="NCBI Taxonomy" id="1548213"/>
    <lineage>
        <taxon>Bacteria</taxon>
        <taxon>Bacillati</taxon>
        <taxon>Bacillota</taxon>
        <taxon>Bacilli</taxon>
        <taxon>Bacillales</taxon>
        <taxon>Bacillaceae</taxon>
        <taxon>Alkalicoccus</taxon>
    </lineage>
</organism>
<feature type="domain" description="Mur ligase C-terminal" evidence="19">
    <location>
        <begin position="311"/>
        <end position="424"/>
    </location>
</feature>
<comment type="subcellular location">
    <subcellularLocation>
        <location evidence="2 17 18">Cytoplasm</location>
    </subcellularLocation>
</comment>
<dbReference type="Pfam" id="PF02875">
    <property type="entry name" value="Mur_ligase_C"/>
    <property type="match status" value="1"/>
</dbReference>
<dbReference type="Gene3D" id="3.40.1190.10">
    <property type="entry name" value="Mur-like, catalytic domain"/>
    <property type="match status" value="1"/>
</dbReference>
<dbReference type="Proteomes" id="UP000243650">
    <property type="component" value="Unassembled WGS sequence"/>
</dbReference>
<dbReference type="AlphaFoldDB" id="A0A2P6MG93"/>
<evidence type="ECO:0000313" key="22">
    <source>
        <dbReference type="Proteomes" id="UP000243650"/>
    </source>
</evidence>
<evidence type="ECO:0000256" key="3">
    <source>
        <dbReference type="ARBA" id="ARBA00004752"/>
    </source>
</evidence>
<dbReference type="NCBIfam" id="TIGR01087">
    <property type="entry name" value="murD"/>
    <property type="match status" value="1"/>
</dbReference>
<evidence type="ECO:0000256" key="9">
    <source>
        <dbReference type="ARBA" id="ARBA00022741"/>
    </source>
</evidence>
<reference evidence="21 22" key="1">
    <citation type="submission" date="2018-03" db="EMBL/GenBank/DDBJ databases">
        <title>Bacillus urumqiensis sp. nov., a moderately haloalkaliphilic bacterium isolated from a salt lake.</title>
        <authorList>
            <person name="Zhao B."/>
            <person name="Liao Z."/>
        </authorList>
    </citation>
    <scope>NUCLEOTIDE SEQUENCE [LARGE SCALE GENOMIC DNA]</scope>
    <source>
        <strain evidence="21 22">BZ-SZ-XJ18</strain>
    </source>
</reference>
<evidence type="ECO:0000259" key="19">
    <source>
        <dbReference type="Pfam" id="PF02875"/>
    </source>
</evidence>
<dbReference type="SUPFAM" id="SSF51984">
    <property type="entry name" value="MurCD N-terminal domain"/>
    <property type="match status" value="1"/>
</dbReference>
<keyword evidence="22" id="KW-1185">Reference proteome</keyword>
<keyword evidence="7 17" id="KW-0963">Cytoplasm</keyword>
<name>A0A2P6MG93_ALKUR</name>
<dbReference type="EC" id="6.3.2.9" evidence="5 17"/>
<dbReference type="Pfam" id="PF21799">
    <property type="entry name" value="MurD-like_N"/>
    <property type="match status" value="1"/>
</dbReference>
<feature type="binding site" evidence="17">
    <location>
        <begin position="117"/>
        <end position="123"/>
    </location>
    <ligand>
        <name>ATP</name>
        <dbReference type="ChEBI" id="CHEBI:30616"/>
    </ligand>
</feature>
<sequence length="454" mass="49685">MRLDTRWKGKRVLVLGLARSGTEAAKLLLQLGAEVTVNDQGEETESASRLREMGADVICGSHPESLVHESVDALIKNPGIRYDHPLVEKAQALQIPVLTEIQPAWDASDSHAIAVTGSNGKTTTTTLIWEMLKNSALTPKLAGNIGFPASEVVRSSGTTDALVMELSSFQLMGTDTFHPGTAVLLNLMDAHLDYHGTREAYHDAKAEIFRRQTENDLLIYNLDDDDVVQLTRNASGRKAAFSLKKEVPEGADLRQDGLYVKGEKLISREEFALPGEYNIANALAAALAAVENGADMERIRHVLKTFSGVEHRLQEVGEWEGRTFYNNSKATNSAAAITSLEAFDDPVVWICGGLDRGQSFDELIPYMKRVKAVAAYGETKEKLAEMARRAGVQTVSVNETLPKAVEKAVAASTAGDVILLSPACASWDQFKTFEERGALFVETVQQWIERRDAE</sequence>
<dbReference type="InterPro" id="IPR013221">
    <property type="entry name" value="Mur_ligase_cen"/>
</dbReference>
<dbReference type="SUPFAM" id="SSF53244">
    <property type="entry name" value="MurD-like peptide ligases, peptide-binding domain"/>
    <property type="match status" value="1"/>
</dbReference>
<proteinExistence type="inferred from homology"/>
<keyword evidence="9 17" id="KW-0547">Nucleotide-binding</keyword>
<keyword evidence="10 17" id="KW-0067">ATP-binding</keyword>
<dbReference type="OrthoDB" id="9809796at2"/>